<keyword evidence="3" id="KW-1185">Reference proteome</keyword>
<organism evidence="2 3">
    <name type="scientific">Rhodanobacter ginsenosidimutans</name>
    <dbReference type="NCBI Taxonomy" id="490571"/>
    <lineage>
        <taxon>Bacteria</taxon>
        <taxon>Pseudomonadati</taxon>
        <taxon>Pseudomonadota</taxon>
        <taxon>Gammaproteobacteria</taxon>
        <taxon>Lysobacterales</taxon>
        <taxon>Rhodanobacteraceae</taxon>
        <taxon>Rhodanobacter</taxon>
    </lineage>
</organism>
<evidence type="ECO:0000313" key="2">
    <source>
        <dbReference type="EMBL" id="MFC5438735.1"/>
    </source>
</evidence>
<name>A0ABW0JSF4_9GAMM</name>
<accession>A0ABW0JSF4</accession>
<dbReference type="Proteomes" id="UP001596018">
    <property type="component" value="Unassembled WGS sequence"/>
</dbReference>
<evidence type="ECO:0000313" key="3">
    <source>
        <dbReference type="Proteomes" id="UP001596018"/>
    </source>
</evidence>
<gene>
    <name evidence="2" type="ORF">ACFPK0_01765</name>
</gene>
<protein>
    <submittedName>
        <fullName evidence="2">Uncharacterized protein</fullName>
    </submittedName>
</protein>
<evidence type="ECO:0000256" key="1">
    <source>
        <dbReference type="SAM" id="MobiDB-lite"/>
    </source>
</evidence>
<dbReference type="RefSeq" id="WP_377337949.1">
    <property type="nucleotide sequence ID" value="NZ_JALBWS010000015.1"/>
</dbReference>
<reference evidence="3" key="1">
    <citation type="journal article" date="2019" name="Int. J. Syst. Evol. Microbiol.">
        <title>The Global Catalogue of Microorganisms (GCM) 10K type strain sequencing project: providing services to taxonomists for standard genome sequencing and annotation.</title>
        <authorList>
            <consortium name="The Broad Institute Genomics Platform"/>
            <consortium name="The Broad Institute Genome Sequencing Center for Infectious Disease"/>
            <person name="Wu L."/>
            <person name="Ma J."/>
        </authorList>
    </citation>
    <scope>NUCLEOTIDE SEQUENCE [LARGE SCALE GENOMIC DNA]</scope>
    <source>
        <strain evidence="3">KACC 12822</strain>
    </source>
</reference>
<sequence length="65" mass="6999">MKLIREFCRRRLAGRPWLTAGADRRERGFVVTVPPPLTAPVADGVHAAEPVTPPATGPSFAPLSH</sequence>
<dbReference type="EMBL" id="JBHSMM010000001">
    <property type="protein sequence ID" value="MFC5438735.1"/>
    <property type="molecule type" value="Genomic_DNA"/>
</dbReference>
<comment type="caution">
    <text evidence="2">The sequence shown here is derived from an EMBL/GenBank/DDBJ whole genome shotgun (WGS) entry which is preliminary data.</text>
</comment>
<proteinExistence type="predicted"/>
<feature type="region of interest" description="Disordered" evidence="1">
    <location>
        <begin position="41"/>
        <end position="65"/>
    </location>
</feature>